<evidence type="ECO:0000313" key="2">
    <source>
        <dbReference type="Proteomes" id="UP000626092"/>
    </source>
</evidence>
<keyword evidence="2" id="KW-1185">Reference proteome</keyword>
<protein>
    <submittedName>
        <fullName evidence="1">Uncharacterized protein</fullName>
    </submittedName>
</protein>
<reference evidence="1" key="1">
    <citation type="submission" date="2019-11" db="EMBL/GenBank/DDBJ databases">
        <authorList>
            <person name="Liu Y."/>
            <person name="Hou J."/>
            <person name="Li T.-Q."/>
            <person name="Guan C.-H."/>
            <person name="Wu X."/>
            <person name="Wu H.-Z."/>
            <person name="Ling F."/>
            <person name="Zhang R."/>
            <person name="Shi X.-G."/>
            <person name="Ren J.-P."/>
            <person name="Chen E.-F."/>
            <person name="Sun J.-M."/>
        </authorList>
    </citation>
    <scope>NUCLEOTIDE SEQUENCE</scope>
    <source>
        <strain evidence="1">Adult_tree_wgs_1</strain>
        <tissue evidence="1">Leaves</tissue>
    </source>
</reference>
<sequence length="173" mass="18823">MESETATVGRFTVTPVLRSSVVEPRSGDGRIGASEPVPFAEGDFLESANPRDILGVLGVDSPNVQAVATLLRVILSRDEGSTFGAREGEEIPEEMPESETVVEERVTAVDEARACTGETHPPFLSETYSPRLHCFEPIGITNYAPVNADYSGDMLLRDRDRHISTSWTTVQSI</sequence>
<organism evidence="1 2">
    <name type="scientific">Rhododendron simsii</name>
    <name type="common">Sims's rhododendron</name>
    <dbReference type="NCBI Taxonomy" id="118357"/>
    <lineage>
        <taxon>Eukaryota</taxon>
        <taxon>Viridiplantae</taxon>
        <taxon>Streptophyta</taxon>
        <taxon>Embryophyta</taxon>
        <taxon>Tracheophyta</taxon>
        <taxon>Spermatophyta</taxon>
        <taxon>Magnoliopsida</taxon>
        <taxon>eudicotyledons</taxon>
        <taxon>Gunneridae</taxon>
        <taxon>Pentapetalae</taxon>
        <taxon>asterids</taxon>
        <taxon>Ericales</taxon>
        <taxon>Ericaceae</taxon>
        <taxon>Ericoideae</taxon>
        <taxon>Rhodoreae</taxon>
        <taxon>Rhododendron</taxon>
    </lineage>
</organism>
<accession>A0A834H644</accession>
<evidence type="ECO:0000313" key="1">
    <source>
        <dbReference type="EMBL" id="KAF7148732.1"/>
    </source>
</evidence>
<proteinExistence type="predicted"/>
<dbReference type="AlphaFoldDB" id="A0A834H644"/>
<dbReference type="Proteomes" id="UP000626092">
    <property type="component" value="Unassembled WGS sequence"/>
</dbReference>
<dbReference type="OrthoDB" id="1802939at2759"/>
<dbReference type="EMBL" id="WJXA01000003">
    <property type="protein sequence ID" value="KAF7148732.1"/>
    <property type="molecule type" value="Genomic_DNA"/>
</dbReference>
<comment type="caution">
    <text evidence="1">The sequence shown here is derived from an EMBL/GenBank/DDBJ whole genome shotgun (WGS) entry which is preliminary data.</text>
</comment>
<name>A0A834H644_RHOSS</name>
<gene>
    <name evidence="1" type="ORF">RHSIM_Rhsim03G0101900</name>
</gene>